<organism evidence="1 2">
    <name type="scientific">Sporomusa malonica</name>
    <dbReference type="NCBI Taxonomy" id="112901"/>
    <lineage>
        <taxon>Bacteria</taxon>
        <taxon>Bacillati</taxon>
        <taxon>Bacillota</taxon>
        <taxon>Negativicutes</taxon>
        <taxon>Selenomonadales</taxon>
        <taxon>Sporomusaceae</taxon>
        <taxon>Sporomusa</taxon>
    </lineage>
</organism>
<dbReference type="OrthoDB" id="9803966at2"/>
<keyword evidence="2" id="KW-1185">Reference proteome</keyword>
<evidence type="ECO:0000313" key="2">
    <source>
        <dbReference type="Proteomes" id="UP000192738"/>
    </source>
</evidence>
<accession>A0A1W2AQ46</accession>
<dbReference type="AlphaFoldDB" id="A0A1W2AQ46"/>
<proteinExistence type="predicted"/>
<protein>
    <recommendedName>
        <fullName evidence="3">DUF3795 domain-containing protein</fullName>
    </recommendedName>
</protein>
<evidence type="ECO:0008006" key="3">
    <source>
        <dbReference type="Google" id="ProtNLM"/>
    </source>
</evidence>
<dbReference type="InterPro" id="IPR024227">
    <property type="entry name" value="DUF3795"/>
</dbReference>
<reference evidence="1 2" key="1">
    <citation type="submission" date="2017-04" db="EMBL/GenBank/DDBJ databases">
        <authorList>
            <person name="Afonso C.L."/>
            <person name="Miller P.J."/>
            <person name="Scott M.A."/>
            <person name="Spackman E."/>
            <person name="Goraichik I."/>
            <person name="Dimitrov K.M."/>
            <person name="Suarez D.L."/>
            <person name="Swayne D.E."/>
        </authorList>
    </citation>
    <scope>NUCLEOTIDE SEQUENCE [LARGE SCALE GENOMIC DNA]</scope>
    <source>
        <strain evidence="1 2">DSM 5090</strain>
    </source>
</reference>
<dbReference type="Proteomes" id="UP000192738">
    <property type="component" value="Unassembled WGS sequence"/>
</dbReference>
<dbReference type="RefSeq" id="WP_084575259.1">
    <property type="nucleotide sequence ID" value="NZ_CP155572.1"/>
</dbReference>
<evidence type="ECO:0000313" key="1">
    <source>
        <dbReference type="EMBL" id="SMC62660.1"/>
    </source>
</evidence>
<dbReference type="STRING" id="112901.SAMN04488500_10635"/>
<name>A0A1W2AQ46_9FIRM</name>
<gene>
    <name evidence="1" type="ORF">SAMN04488500_10635</name>
</gene>
<dbReference type="Pfam" id="PF12675">
    <property type="entry name" value="DUF3795"/>
    <property type="match status" value="1"/>
</dbReference>
<sequence length="95" mass="10609">MICVCGASCDGCTYHDSECNGGCEARQGRVFWTKYINADVCPVYQCVADNGYKNCGDCAKLPCETWCTLKDPEMSDEEHQKSIDDRVAKLKTIRI</sequence>
<dbReference type="EMBL" id="FWXI01000006">
    <property type="protein sequence ID" value="SMC62660.1"/>
    <property type="molecule type" value="Genomic_DNA"/>
</dbReference>